<evidence type="ECO:0000313" key="2">
    <source>
        <dbReference type="Proteomes" id="UP000642920"/>
    </source>
</evidence>
<name>A0A937ABP4_9BACT</name>
<dbReference type="Gene3D" id="1.20.1440.60">
    <property type="entry name" value="23S rRNA-intervening sequence"/>
    <property type="match status" value="1"/>
</dbReference>
<dbReference type="PANTHER" id="PTHR38471">
    <property type="entry name" value="FOUR HELIX BUNDLE PROTEIN"/>
    <property type="match status" value="1"/>
</dbReference>
<gene>
    <name evidence="1" type="ORF">JKP34_00370</name>
</gene>
<dbReference type="Pfam" id="PF05635">
    <property type="entry name" value="23S_rRNA_IVP"/>
    <property type="match status" value="1"/>
</dbReference>
<dbReference type="AlphaFoldDB" id="A0A937ABP4"/>
<proteinExistence type="predicted"/>
<dbReference type="SUPFAM" id="SSF158446">
    <property type="entry name" value="IVS-encoded protein-like"/>
    <property type="match status" value="1"/>
</dbReference>
<dbReference type="InterPro" id="IPR036583">
    <property type="entry name" value="23S_rRNA_IVS_sf"/>
</dbReference>
<organism evidence="1 2">
    <name type="scientific">Marivirga atlantica</name>
    <dbReference type="NCBI Taxonomy" id="1548457"/>
    <lineage>
        <taxon>Bacteria</taxon>
        <taxon>Pseudomonadati</taxon>
        <taxon>Bacteroidota</taxon>
        <taxon>Cytophagia</taxon>
        <taxon>Cytophagales</taxon>
        <taxon>Marivirgaceae</taxon>
        <taxon>Marivirga</taxon>
    </lineage>
</organism>
<dbReference type="PANTHER" id="PTHR38471:SF2">
    <property type="entry name" value="FOUR HELIX BUNDLE PROTEIN"/>
    <property type="match status" value="1"/>
</dbReference>
<dbReference type="NCBIfam" id="TIGR02436">
    <property type="entry name" value="four helix bundle protein"/>
    <property type="match status" value="1"/>
</dbReference>
<comment type="caution">
    <text evidence="1">The sequence shown here is derived from an EMBL/GenBank/DDBJ whole genome shotgun (WGS) entry which is preliminary data.</text>
</comment>
<sequence>MHRYKDLNIWIKSVDLSAKIYDVTESFPENEKYGLASQIRRAAVSIPSNIAEGAGRGGYKSFNNFLSIAVGSLFELDTQLIIANKVNILSKDDLIKLQSEIEHLSNMIFKFKSTLNLNT</sequence>
<keyword evidence="2" id="KW-1185">Reference proteome</keyword>
<dbReference type="CDD" id="cd16377">
    <property type="entry name" value="23S_rRNA_IVP_like"/>
    <property type="match status" value="1"/>
</dbReference>
<dbReference type="InterPro" id="IPR012657">
    <property type="entry name" value="23S_rRNA-intervening_sequence"/>
</dbReference>
<evidence type="ECO:0000313" key="1">
    <source>
        <dbReference type="EMBL" id="MBL0763681.1"/>
    </source>
</evidence>
<dbReference type="RefSeq" id="WP_201916544.1">
    <property type="nucleotide sequence ID" value="NZ_JAERQG010000001.1"/>
</dbReference>
<reference evidence="1" key="1">
    <citation type="submission" date="2021-01" db="EMBL/GenBank/DDBJ databases">
        <title>Marivirga sp. nov., isolated from intertidal surface sediments.</title>
        <authorList>
            <person name="Zhang M."/>
        </authorList>
    </citation>
    <scope>NUCLEOTIDE SEQUENCE</scope>
    <source>
        <strain evidence="1">SM1354</strain>
    </source>
</reference>
<accession>A0A937ABP4</accession>
<protein>
    <submittedName>
        <fullName evidence="1">Four helix bundle protein</fullName>
    </submittedName>
</protein>
<dbReference type="EMBL" id="JAERQG010000001">
    <property type="protein sequence ID" value="MBL0763681.1"/>
    <property type="molecule type" value="Genomic_DNA"/>
</dbReference>
<dbReference type="Proteomes" id="UP000642920">
    <property type="component" value="Unassembled WGS sequence"/>
</dbReference>